<dbReference type="EMBL" id="FNSH01000002">
    <property type="protein sequence ID" value="SEC28356.1"/>
    <property type="molecule type" value="Genomic_DNA"/>
</dbReference>
<dbReference type="PANTHER" id="PTHR42160:SF1">
    <property type="entry name" value="URACIL-DNA GLYCOSYLASE SUPERFAMILY PROTEIN"/>
    <property type="match status" value="1"/>
</dbReference>
<sequence length="210" mass="24278">MNEVTEPEKVTKATTANEAFLSIFENIKQDPQNKVYTQQGIDPLYTAASDARILIVGQAPGRIAQQTRIPWNDKSGERLRTWMGISREDFYNPQKLALLPMDFYFPGSGKSGDLAPRKGFAQKWHPQLLELMPHIQLTILIGKYALSHYLELPKSVRITEVVHNYEHYAPDYFPLVHPSGRNQRWIKKNPWFEEEVLPQLQKRVSQTLFS</sequence>
<dbReference type="InterPro" id="IPR036895">
    <property type="entry name" value="Uracil-DNA_glycosylase-like_sf"/>
</dbReference>
<proteinExistence type="predicted"/>
<dbReference type="SUPFAM" id="SSF52141">
    <property type="entry name" value="Uracil-DNA glycosylase-like"/>
    <property type="match status" value="1"/>
</dbReference>
<dbReference type="SMART" id="SM00987">
    <property type="entry name" value="UreE_C"/>
    <property type="match status" value="1"/>
</dbReference>
<dbReference type="InterPro" id="IPR047124">
    <property type="entry name" value="HI_0220.2"/>
</dbReference>
<dbReference type="CDD" id="cd10033">
    <property type="entry name" value="UDG_like"/>
    <property type="match status" value="1"/>
</dbReference>
<dbReference type="SMART" id="SM00986">
    <property type="entry name" value="UDG"/>
    <property type="match status" value="1"/>
</dbReference>
<dbReference type="Pfam" id="PF03167">
    <property type="entry name" value="UDG"/>
    <property type="match status" value="1"/>
</dbReference>
<dbReference type="Gene3D" id="3.40.470.10">
    <property type="entry name" value="Uracil-DNA glycosylase-like domain"/>
    <property type="match status" value="1"/>
</dbReference>
<name>A0AB38A8M7_9ACTN</name>
<evidence type="ECO:0000313" key="2">
    <source>
        <dbReference type="EMBL" id="SEC28356.1"/>
    </source>
</evidence>
<comment type="caution">
    <text evidence="2">The sequence shown here is derived from an EMBL/GenBank/DDBJ whole genome shotgun (WGS) entry which is preliminary data.</text>
</comment>
<dbReference type="AlphaFoldDB" id="A0AB38A8M7"/>
<feature type="domain" description="Uracil-DNA glycosylase-like" evidence="1">
    <location>
        <begin position="44"/>
        <end position="201"/>
    </location>
</feature>
<gene>
    <name evidence="2" type="ORF">SAMN04489746_1594</name>
</gene>
<dbReference type="Proteomes" id="UP000183687">
    <property type="component" value="Unassembled WGS sequence"/>
</dbReference>
<dbReference type="RefSeq" id="WP_002563849.1">
    <property type="nucleotide sequence ID" value="NZ_CALJSN010000003.1"/>
</dbReference>
<dbReference type="PANTHER" id="PTHR42160">
    <property type="entry name" value="URACIL-DNA GLYCOSYLASE SUPERFAMILY PROTEIN"/>
    <property type="match status" value="1"/>
</dbReference>
<evidence type="ECO:0000259" key="1">
    <source>
        <dbReference type="SMART" id="SM00986"/>
    </source>
</evidence>
<reference evidence="2 3" key="1">
    <citation type="submission" date="2016-10" db="EMBL/GenBank/DDBJ databases">
        <authorList>
            <person name="Varghese N."/>
            <person name="Submissions S."/>
        </authorList>
    </citation>
    <scope>NUCLEOTIDE SEQUENCE [LARGE SCALE GENOMIC DNA]</scope>
    <source>
        <strain evidence="2 3">DSM 20586</strain>
    </source>
</reference>
<accession>A0AB38A8M7</accession>
<organism evidence="2 3">
    <name type="scientific">Atopobium minutum</name>
    <dbReference type="NCBI Taxonomy" id="1381"/>
    <lineage>
        <taxon>Bacteria</taxon>
        <taxon>Bacillati</taxon>
        <taxon>Actinomycetota</taxon>
        <taxon>Coriobacteriia</taxon>
        <taxon>Coriobacteriales</taxon>
        <taxon>Atopobiaceae</taxon>
        <taxon>Atopobium</taxon>
    </lineage>
</organism>
<dbReference type="InterPro" id="IPR005122">
    <property type="entry name" value="Uracil-DNA_glycosylase-like"/>
</dbReference>
<protein>
    <submittedName>
        <fullName evidence="2">Uracil-DNA glycosylase</fullName>
    </submittedName>
</protein>
<evidence type="ECO:0000313" key="3">
    <source>
        <dbReference type="Proteomes" id="UP000183687"/>
    </source>
</evidence>